<dbReference type="EMBL" id="PVWK01000075">
    <property type="protein sequence ID" value="PSB28707.1"/>
    <property type="molecule type" value="Genomic_DNA"/>
</dbReference>
<dbReference type="SUPFAM" id="SSF52821">
    <property type="entry name" value="Rhodanese/Cell cycle control phosphatase"/>
    <property type="match status" value="1"/>
</dbReference>
<name>A0A2T1E7J2_9CYAN</name>
<feature type="domain" description="Rhodanese" evidence="1">
    <location>
        <begin position="30"/>
        <end position="119"/>
    </location>
</feature>
<keyword evidence="3" id="KW-1185">Reference proteome</keyword>
<dbReference type="Pfam" id="PF00581">
    <property type="entry name" value="Rhodanese"/>
    <property type="match status" value="1"/>
</dbReference>
<dbReference type="InterPro" id="IPR050229">
    <property type="entry name" value="GlpE_sulfurtransferase"/>
</dbReference>
<dbReference type="PANTHER" id="PTHR43031">
    <property type="entry name" value="FAD-DEPENDENT OXIDOREDUCTASE"/>
    <property type="match status" value="1"/>
</dbReference>
<comment type="caution">
    <text evidence="2">The sequence shown here is derived from an EMBL/GenBank/DDBJ whole genome shotgun (WGS) entry which is preliminary data.</text>
</comment>
<reference evidence="2 3" key="2">
    <citation type="submission" date="2018-03" db="EMBL/GenBank/DDBJ databases">
        <title>The ancient ancestry and fast evolution of plastids.</title>
        <authorList>
            <person name="Moore K.R."/>
            <person name="Magnabosco C."/>
            <person name="Momper L."/>
            <person name="Gold D.A."/>
            <person name="Bosak T."/>
            <person name="Fournier G.P."/>
        </authorList>
    </citation>
    <scope>NUCLEOTIDE SEQUENCE [LARGE SCALE GENOMIC DNA]</scope>
    <source>
        <strain evidence="2 3">ULC18</strain>
    </source>
</reference>
<evidence type="ECO:0000259" key="1">
    <source>
        <dbReference type="PROSITE" id="PS50206"/>
    </source>
</evidence>
<evidence type="ECO:0000313" key="2">
    <source>
        <dbReference type="EMBL" id="PSB28707.1"/>
    </source>
</evidence>
<dbReference type="Gene3D" id="3.40.250.10">
    <property type="entry name" value="Rhodanese-like domain"/>
    <property type="match status" value="1"/>
</dbReference>
<dbReference type="RefSeq" id="WP_106256665.1">
    <property type="nucleotide sequence ID" value="NZ_CAWNSW010000066.1"/>
</dbReference>
<dbReference type="SMART" id="SM00450">
    <property type="entry name" value="RHOD"/>
    <property type="match status" value="1"/>
</dbReference>
<dbReference type="InterPro" id="IPR001763">
    <property type="entry name" value="Rhodanese-like_dom"/>
</dbReference>
<gene>
    <name evidence="2" type="ORF">C7B82_12690</name>
</gene>
<dbReference type="PROSITE" id="PS50206">
    <property type="entry name" value="RHODANESE_3"/>
    <property type="match status" value="1"/>
</dbReference>
<dbReference type="AlphaFoldDB" id="A0A2T1E7J2"/>
<dbReference type="OrthoDB" id="513390at2"/>
<protein>
    <submittedName>
        <fullName evidence="2">Rhodanese-like domain-containing protein</fullName>
    </submittedName>
</protein>
<proteinExistence type="predicted"/>
<dbReference type="PANTHER" id="PTHR43031:SF1">
    <property type="entry name" value="PYRIDINE NUCLEOTIDE-DISULPHIDE OXIDOREDUCTASE"/>
    <property type="match status" value="1"/>
</dbReference>
<dbReference type="CDD" id="cd00158">
    <property type="entry name" value="RHOD"/>
    <property type="match status" value="1"/>
</dbReference>
<sequence>MSKLFPLIPTPGAMQDKASVAALKERLDWGEPALTIIDVSDRDTFNASHIMGAIAMPLEELVSRARAALETNRDIYVYGQTEEQTAAAASRLRAAGYQNIAELMGGLVAWKRSEYPIEGL</sequence>
<organism evidence="2 3">
    <name type="scientific">Stenomitos frigidus ULC18</name>
    <dbReference type="NCBI Taxonomy" id="2107698"/>
    <lineage>
        <taxon>Bacteria</taxon>
        <taxon>Bacillati</taxon>
        <taxon>Cyanobacteriota</taxon>
        <taxon>Cyanophyceae</taxon>
        <taxon>Leptolyngbyales</taxon>
        <taxon>Leptolyngbyaceae</taxon>
        <taxon>Stenomitos</taxon>
    </lineage>
</organism>
<dbReference type="Proteomes" id="UP000239576">
    <property type="component" value="Unassembled WGS sequence"/>
</dbReference>
<evidence type="ECO:0000313" key="3">
    <source>
        <dbReference type="Proteomes" id="UP000239576"/>
    </source>
</evidence>
<dbReference type="InterPro" id="IPR036873">
    <property type="entry name" value="Rhodanese-like_dom_sf"/>
</dbReference>
<accession>A0A2T1E7J2</accession>
<reference evidence="3" key="1">
    <citation type="submission" date="2018-02" db="EMBL/GenBank/DDBJ databases">
        <authorList>
            <person name="Moore K."/>
            <person name="Momper L."/>
        </authorList>
    </citation>
    <scope>NUCLEOTIDE SEQUENCE [LARGE SCALE GENOMIC DNA]</scope>
    <source>
        <strain evidence="3">ULC18</strain>
    </source>
</reference>